<proteinExistence type="inferred from homology"/>
<dbReference type="EMBL" id="FOTR01000002">
    <property type="protein sequence ID" value="SFL53007.1"/>
    <property type="molecule type" value="Genomic_DNA"/>
</dbReference>
<organism evidence="5 6">
    <name type="scientific">Gracilibacillus orientalis</name>
    <dbReference type="NCBI Taxonomy" id="334253"/>
    <lineage>
        <taxon>Bacteria</taxon>
        <taxon>Bacillati</taxon>
        <taxon>Bacillota</taxon>
        <taxon>Bacilli</taxon>
        <taxon>Bacillales</taxon>
        <taxon>Bacillaceae</taxon>
        <taxon>Gracilibacillus</taxon>
    </lineage>
</organism>
<dbReference type="STRING" id="334253.SAMN04487943_10282"/>
<gene>
    <name evidence="5" type="ORF">SAMN04487943_10282</name>
</gene>
<dbReference type="Proteomes" id="UP000198565">
    <property type="component" value="Unassembled WGS sequence"/>
</dbReference>
<keyword evidence="2 4" id="KW-0808">Transferase</keyword>
<dbReference type="GO" id="GO:0031388">
    <property type="term" value="P:organic acid phosphorylation"/>
    <property type="evidence" value="ECO:0007669"/>
    <property type="project" value="UniProtKB-UniRule"/>
</dbReference>
<dbReference type="Pfam" id="PF02595">
    <property type="entry name" value="Gly_kinase"/>
    <property type="match status" value="1"/>
</dbReference>
<dbReference type="AlphaFoldDB" id="A0A1I4IG14"/>
<dbReference type="NCBIfam" id="TIGR00045">
    <property type="entry name" value="glycerate kinase"/>
    <property type="match status" value="1"/>
</dbReference>
<dbReference type="PANTHER" id="PTHR21599">
    <property type="entry name" value="GLYCERATE KINASE"/>
    <property type="match status" value="1"/>
</dbReference>
<comment type="similarity">
    <text evidence="1 4">Belongs to the glycerate kinase type-1 family.</text>
</comment>
<evidence type="ECO:0000256" key="4">
    <source>
        <dbReference type="PIRNR" id="PIRNR006078"/>
    </source>
</evidence>
<dbReference type="RefSeq" id="WP_091481456.1">
    <property type="nucleotide sequence ID" value="NZ_FOTR01000002.1"/>
</dbReference>
<dbReference type="InterPro" id="IPR004381">
    <property type="entry name" value="Glycerate_kinase"/>
</dbReference>
<dbReference type="InterPro" id="IPR018197">
    <property type="entry name" value="Glycerate_kinase_RE-like"/>
</dbReference>
<evidence type="ECO:0000313" key="5">
    <source>
        <dbReference type="EMBL" id="SFL53007.1"/>
    </source>
</evidence>
<reference evidence="6" key="1">
    <citation type="submission" date="2016-10" db="EMBL/GenBank/DDBJ databases">
        <authorList>
            <person name="Varghese N."/>
            <person name="Submissions S."/>
        </authorList>
    </citation>
    <scope>NUCLEOTIDE SEQUENCE [LARGE SCALE GENOMIC DNA]</scope>
    <source>
        <strain evidence="6">CGMCC 1.4250</strain>
    </source>
</reference>
<dbReference type="PANTHER" id="PTHR21599:SF0">
    <property type="entry name" value="GLYCERATE KINASE"/>
    <property type="match status" value="1"/>
</dbReference>
<accession>A0A1I4IG14</accession>
<evidence type="ECO:0000256" key="3">
    <source>
        <dbReference type="ARBA" id="ARBA00022777"/>
    </source>
</evidence>
<dbReference type="PIRSF" id="PIRSF006078">
    <property type="entry name" value="GlxK"/>
    <property type="match status" value="1"/>
</dbReference>
<name>A0A1I4IG14_9BACI</name>
<dbReference type="InterPro" id="IPR018193">
    <property type="entry name" value="Glyc_kinase_flavodox-like_fold"/>
</dbReference>
<dbReference type="Gene3D" id="3.90.1510.10">
    <property type="entry name" value="Glycerate kinase, domain 2"/>
    <property type="match status" value="1"/>
</dbReference>
<dbReference type="Gene3D" id="3.40.50.10350">
    <property type="entry name" value="Glycerate kinase, domain 1"/>
    <property type="match status" value="1"/>
</dbReference>
<dbReference type="InterPro" id="IPR036129">
    <property type="entry name" value="Glycerate_kinase_sf"/>
</dbReference>
<sequence length="376" mass="39785">MKIVVAPDSYKGSLSATEVAHTIKIAIQTSGDHEVITKPMADGGEGTIEAILSATSGERVQLSTVGPLGNSIETSYAIVNQTIAVIETAMHAGLYQVPDEKRNPDLTTTYGMGQAIVDALDRGCQQIIIGLGGSATNDGGLGLLQALGLKAFDTNGNRLDKFGDDLLHTDSVQLDDLDPRLQDVDFRIACDVDNPLCGELGASTIYGPQKGASSEQIRLYDEALHKFANLIEAQLSNNWQQTAGAGAAGGLGFAFLTLGAKLESGASLIAEAIHLEQSIETADLIFTGEGQSDEQTLYGKAPGFVADTGNKYNKPTILLSGSLGGNTARLREQFAGCFSIVNKPLSLAECMENTSTLLKEQTMQIMTLIQAMKEDR</sequence>
<evidence type="ECO:0000313" key="6">
    <source>
        <dbReference type="Proteomes" id="UP000198565"/>
    </source>
</evidence>
<keyword evidence="6" id="KW-1185">Reference proteome</keyword>
<dbReference type="GO" id="GO:0008887">
    <property type="term" value="F:glycerate kinase activity"/>
    <property type="evidence" value="ECO:0007669"/>
    <property type="project" value="UniProtKB-UniRule"/>
</dbReference>
<evidence type="ECO:0000256" key="2">
    <source>
        <dbReference type="ARBA" id="ARBA00022679"/>
    </source>
</evidence>
<protein>
    <submittedName>
        <fullName evidence="5">Glycerate kinase</fullName>
    </submittedName>
</protein>
<dbReference type="OrthoDB" id="9774290at2"/>
<evidence type="ECO:0000256" key="1">
    <source>
        <dbReference type="ARBA" id="ARBA00006284"/>
    </source>
</evidence>
<keyword evidence="3 4" id="KW-0418">Kinase</keyword>
<dbReference type="SUPFAM" id="SSF110738">
    <property type="entry name" value="Glycerate kinase I"/>
    <property type="match status" value="1"/>
</dbReference>